<feature type="transmembrane region" description="Helical" evidence="2">
    <location>
        <begin position="334"/>
        <end position="355"/>
    </location>
</feature>
<evidence type="ECO:0000256" key="2">
    <source>
        <dbReference type="SAM" id="Phobius"/>
    </source>
</evidence>
<feature type="transmembrane region" description="Helical" evidence="2">
    <location>
        <begin position="36"/>
        <end position="57"/>
    </location>
</feature>
<feature type="transmembrane region" description="Helical" evidence="2">
    <location>
        <begin position="108"/>
        <end position="126"/>
    </location>
</feature>
<protein>
    <submittedName>
        <fullName evidence="4">DUF418 domain-containing protein</fullName>
    </submittedName>
</protein>
<dbReference type="InterPro" id="IPR052529">
    <property type="entry name" value="Bact_Transport_Assoc"/>
</dbReference>
<dbReference type="Proteomes" id="UP001282288">
    <property type="component" value="Unassembled WGS sequence"/>
</dbReference>
<dbReference type="GeneID" id="69809121"/>
<gene>
    <name evidence="4" type="ORF">PV399_27280</name>
    <name evidence="5" type="ORF">PV666_35410</name>
</gene>
<feature type="transmembrane region" description="Helical" evidence="2">
    <location>
        <begin position="224"/>
        <end position="243"/>
    </location>
</feature>
<evidence type="ECO:0000313" key="7">
    <source>
        <dbReference type="Proteomes" id="UP001282288"/>
    </source>
</evidence>
<evidence type="ECO:0000259" key="3">
    <source>
        <dbReference type="Pfam" id="PF04235"/>
    </source>
</evidence>
<feature type="transmembrane region" description="Helical" evidence="2">
    <location>
        <begin position="132"/>
        <end position="153"/>
    </location>
</feature>
<dbReference type="EMBL" id="JARAWP010000025">
    <property type="protein sequence ID" value="MDX3023132.1"/>
    <property type="molecule type" value="Genomic_DNA"/>
</dbReference>
<dbReference type="Pfam" id="PF04235">
    <property type="entry name" value="DUF418"/>
    <property type="match status" value="1"/>
</dbReference>
<feature type="transmembrane region" description="Helical" evidence="2">
    <location>
        <begin position="293"/>
        <end position="314"/>
    </location>
</feature>
<comment type="caution">
    <text evidence="4">The sequence shown here is derived from an EMBL/GenBank/DDBJ whole genome shotgun (WGS) entry which is preliminary data.</text>
</comment>
<evidence type="ECO:0000313" key="4">
    <source>
        <dbReference type="EMBL" id="MDX2963398.1"/>
    </source>
</evidence>
<reference evidence="4 6" key="1">
    <citation type="journal article" date="2023" name="Microb. Genom.">
        <title>Mesoterricola silvestris gen. nov., sp. nov., Mesoterricola sediminis sp. nov., Geothrix oryzae sp. nov., Geothrix edaphica sp. nov., Geothrix rubra sp. nov., and Geothrix limicola sp. nov., six novel members of Acidobacteriota isolated from soils.</title>
        <authorList>
            <person name="Weisberg A.J."/>
            <person name="Pearce E."/>
            <person name="Kramer C.G."/>
            <person name="Chang J.H."/>
            <person name="Clarke C.R."/>
        </authorList>
    </citation>
    <scope>NUCLEOTIDE SEQUENCE</scope>
    <source>
        <strain evidence="5 6">NB05-1H</strain>
        <strain evidence="4">NRRL_B-16521</strain>
    </source>
</reference>
<dbReference type="EMBL" id="JARAWC010000021">
    <property type="protein sequence ID" value="MDX2963398.1"/>
    <property type="molecule type" value="Genomic_DNA"/>
</dbReference>
<feature type="transmembrane region" description="Helical" evidence="2">
    <location>
        <begin position="160"/>
        <end position="183"/>
    </location>
</feature>
<keyword evidence="2" id="KW-0472">Membrane</keyword>
<sequence length="409" mass="43800">MSEKGTTPPPAPPAERPAPNGPAAPRIDEVDALRGFALLGILMANVMVVSTLVSIRIDDDSLFVPFTGPVDAAVWTVVTSLFLGKFFLLFSFLFGYSFTLQLEAVKRAGVPALPCLLRRCAALFALGAVHAALLWFGDILTLYALLCVVLVVLRNTRPAITAALGCCVLAALSADKLWTLGLFPTGGSDLVWFFDATRDAGFLGGFHDTLHTQLDVGPRFALEVIWPGQGPQALALFLFGFAAGKRRLLTDTDALRPWLGRVQVAGLLVGGPVAVWAAIAERYDTGLPALLEAVVPITDTLVTAFYIATVVRLCRGRAGRRVITALAPAGRMAATNYVAQSAVFMVLYTGYGFALADDVPALGIVALAALTYAAQLAASAWWLRRHPHGPVEWALRAATYARRPRWRSS</sequence>
<feature type="domain" description="DUF418" evidence="3">
    <location>
        <begin position="243"/>
        <end position="401"/>
    </location>
</feature>
<feature type="transmembrane region" description="Helical" evidence="2">
    <location>
        <begin position="361"/>
        <end position="383"/>
    </location>
</feature>
<dbReference type="PANTHER" id="PTHR30590">
    <property type="entry name" value="INNER MEMBRANE PROTEIN"/>
    <property type="match status" value="1"/>
</dbReference>
<dbReference type="Proteomes" id="UP001272987">
    <property type="component" value="Unassembled WGS sequence"/>
</dbReference>
<dbReference type="InterPro" id="IPR007349">
    <property type="entry name" value="DUF418"/>
</dbReference>
<feature type="transmembrane region" description="Helical" evidence="2">
    <location>
        <begin position="72"/>
        <end position="96"/>
    </location>
</feature>
<organism evidence="4 7">
    <name type="scientific">Streptomyces acidiscabies</name>
    <dbReference type="NCBI Taxonomy" id="42234"/>
    <lineage>
        <taxon>Bacteria</taxon>
        <taxon>Bacillati</taxon>
        <taxon>Actinomycetota</taxon>
        <taxon>Actinomycetes</taxon>
        <taxon>Kitasatosporales</taxon>
        <taxon>Streptomycetaceae</taxon>
        <taxon>Streptomyces</taxon>
    </lineage>
</organism>
<evidence type="ECO:0000313" key="5">
    <source>
        <dbReference type="EMBL" id="MDX3023132.1"/>
    </source>
</evidence>
<evidence type="ECO:0000256" key="1">
    <source>
        <dbReference type="SAM" id="MobiDB-lite"/>
    </source>
</evidence>
<keyword evidence="2" id="KW-0812">Transmembrane</keyword>
<accession>A0AAP6BEW5</accession>
<name>A0AAP6BEW5_9ACTN</name>
<keyword evidence="2" id="KW-1133">Transmembrane helix</keyword>
<feature type="compositionally biased region" description="Pro residues" evidence="1">
    <location>
        <begin position="7"/>
        <end position="22"/>
    </location>
</feature>
<evidence type="ECO:0000313" key="6">
    <source>
        <dbReference type="Proteomes" id="UP001272987"/>
    </source>
</evidence>
<dbReference type="PANTHER" id="PTHR30590:SF2">
    <property type="entry name" value="INNER MEMBRANE PROTEIN"/>
    <property type="match status" value="1"/>
</dbReference>
<proteinExistence type="predicted"/>
<dbReference type="RefSeq" id="WP_040838190.1">
    <property type="nucleotide sequence ID" value="NZ_BCML01000006.1"/>
</dbReference>
<feature type="transmembrane region" description="Helical" evidence="2">
    <location>
        <begin position="264"/>
        <end position="281"/>
    </location>
</feature>
<dbReference type="AlphaFoldDB" id="A0AAP6BEW5"/>
<feature type="region of interest" description="Disordered" evidence="1">
    <location>
        <begin position="1"/>
        <end position="23"/>
    </location>
</feature>
<keyword evidence="6" id="KW-1185">Reference proteome</keyword>